<protein>
    <recommendedName>
        <fullName evidence="3">CobQ/CobB/MinD/ParA nucleotide binding domain-containing protein</fullName>
    </recommendedName>
</protein>
<dbReference type="PANTHER" id="PTHR13696">
    <property type="entry name" value="P-LOOP CONTAINING NUCLEOSIDE TRIPHOSPHATE HYDROLASE"/>
    <property type="match status" value="1"/>
</dbReference>
<dbReference type="InterPro" id="IPR027417">
    <property type="entry name" value="P-loop_NTPase"/>
</dbReference>
<evidence type="ECO:0008006" key="3">
    <source>
        <dbReference type="Google" id="ProtNLM"/>
    </source>
</evidence>
<accession>A0A926KNH7</accession>
<dbReference type="Gene3D" id="3.40.50.10850">
    <property type="entry name" value="Ntrc-like two-domain protein"/>
    <property type="match status" value="1"/>
</dbReference>
<organism evidence="1 2">
    <name type="scientific">Paenibacillus sedimenti</name>
    <dbReference type="NCBI Taxonomy" id="2770274"/>
    <lineage>
        <taxon>Bacteria</taxon>
        <taxon>Bacillati</taxon>
        <taxon>Bacillota</taxon>
        <taxon>Bacilli</taxon>
        <taxon>Bacillales</taxon>
        <taxon>Paenibacillaceae</taxon>
        <taxon>Paenibacillus</taxon>
    </lineage>
</organism>
<proteinExistence type="predicted"/>
<dbReference type="AlphaFoldDB" id="A0A926KNH7"/>
<evidence type="ECO:0000313" key="1">
    <source>
        <dbReference type="EMBL" id="MBD0379379.1"/>
    </source>
</evidence>
<dbReference type="EMBL" id="JACVVD010000001">
    <property type="protein sequence ID" value="MBD0379379.1"/>
    <property type="molecule type" value="Genomic_DNA"/>
</dbReference>
<dbReference type="Proteomes" id="UP000650466">
    <property type="component" value="Unassembled WGS sequence"/>
</dbReference>
<gene>
    <name evidence="1" type="ORF">ICC18_04460</name>
</gene>
<evidence type="ECO:0000313" key="2">
    <source>
        <dbReference type="Proteomes" id="UP000650466"/>
    </source>
</evidence>
<dbReference type="RefSeq" id="WP_188173138.1">
    <property type="nucleotide sequence ID" value="NZ_JACVVD010000001.1"/>
</dbReference>
<dbReference type="Gene3D" id="3.40.50.300">
    <property type="entry name" value="P-loop containing nucleotide triphosphate hydrolases"/>
    <property type="match status" value="1"/>
</dbReference>
<reference evidence="1" key="1">
    <citation type="submission" date="2020-09" db="EMBL/GenBank/DDBJ databases">
        <title>Draft Genome Sequence of Paenibacillus sp. WST5.</title>
        <authorList>
            <person name="Bao Z."/>
        </authorList>
    </citation>
    <scope>NUCLEOTIDE SEQUENCE</scope>
    <source>
        <strain evidence="1">WST5</strain>
    </source>
</reference>
<dbReference type="InterPro" id="IPR050678">
    <property type="entry name" value="DNA_Partitioning_ATPase"/>
</dbReference>
<name>A0A926KNH7_9BACL</name>
<comment type="caution">
    <text evidence="1">The sequence shown here is derived from an EMBL/GenBank/DDBJ whole genome shotgun (WGS) entry which is preliminary data.</text>
</comment>
<sequence>MMGKIQLFVLDDDSVYVERLAAFIRNSEFAEKLHVKLFTKLEFVMELLDRPQCEGILLMSEAYFPQLMNRCTSLIKIILSETIASSSDAEAKVPFLYRYQSLHQLLSRLVAFYWEKQKTGTAHGSRSTQVLSIYSSAGNSGKSITAIHLAKQLSFRGERVFYLSLETVSSASLWLQGDLARFSHILYYLKSTPELLGPKLELLKSCDQRLRIDYMAPKDQIREMQEMTGDAVRLLIEALTALDQYDFIIVDLEASVHPRILKALELSDHILWLLLDDLSDMFKTQALYKQIGSLQQLHFVINRYTGKHLNDLSVLGNNIVKGHLPYIPEWKSLHTPEQVWQSALFSEQVYDMFHACISGPLTFDLNEKGAAAS</sequence>
<dbReference type="SUPFAM" id="SSF52540">
    <property type="entry name" value="P-loop containing nucleoside triphosphate hydrolases"/>
    <property type="match status" value="1"/>
</dbReference>
<dbReference type="PANTHER" id="PTHR13696:SF52">
    <property type="entry name" value="PARA FAMILY PROTEIN CT_582"/>
    <property type="match status" value="1"/>
</dbReference>
<keyword evidence="2" id="KW-1185">Reference proteome</keyword>